<accession>A0A839F0X3</accession>
<proteinExistence type="inferred from homology"/>
<dbReference type="GO" id="GO:0016757">
    <property type="term" value="F:glycosyltransferase activity"/>
    <property type="evidence" value="ECO:0007669"/>
    <property type="project" value="UniProtKB-KW"/>
</dbReference>
<keyword evidence="4" id="KW-1185">Reference proteome</keyword>
<dbReference type="Pfam" id="PF00535">
    <property type="entry name" value="Glycos_transf_2"/>
    <property type="match status" value="1"/>
</dbReference>
<evidence type="ECO:0000259" key="2">
    <source>
        <dbReference type="Pfam" id="PF00535"/>
    </source>
</evidence>
<evidence type="ECO:0000256" key="1">
    <source>
        <dbReference type="ARBA" id="ARBA00038494"/>
    </source>
</evidence>
<gene>
    <name evidence="3" type="ORF">FHW12_000165</name>
</gene>
<dbReference type="EC" id="2.4.1.-" evidence="3"/>
<dbReference type="RefSeq" id="WP_182529096.1">
    <property type="nucleotide sequence ID" value="NZ_JACGXL010000001.1"/>
</dbReference>
<organism evidence="3 4">
    <name type="scientific">Dokdonella fugitiva</name>
    <dbReference type="NCBI Taxonomy" id="328517"/>
    <lineage>
        <taxon>Bacteria</taxon>
        <taxon>Pseudomonadati</taxon>
        <taxon>Pseudomonadota</taxon>
        <taxon>Gammaproteobacteria</taxon>
        <taxon>Lysobacterales</taxon>
        <taxon>Rhodanobacteraceae</taxon>
        <taxon>Dokdonella</taxon>
    </lineage>
</organism>
<dbReference type="EMBL" id="JACGXL010000001">
    <property type="protein sequence ID" value="MBA8885974.1"/>
    <property type="molecule type" value="Genomic_DNA"/>
</dbReference>
<keyword evidence="3" id="KW-0328">Glycosyltransferase</keyword>
<evidence type="ECO:0000313" key="3">
    <source>
        <dbReference type="EMBL" id="MBA8885974.1"/>
    </source>
</evidence>
<dbReference type="PANTHER" id="PTHR43630">
    <property type="entry name" value="POLY-BETA-1,6-N-ACETYL-D-GLUCOSAMINE SYNTHASE"/>
    <property type="match status" value="1"/>
</dbReference>
<dbReference type="PANTHER" id="PTHR43630:SF2">
    <property type="entry name" value="GLYCOSYLTRANSFERASE"/>
    <property type="match status" value="1"/>
</dbReference>
<protein>
    <submittedName>
        <fullName evidence="3">(Heptosyl)LPS beta-1,4-glucosyltransferase</fullName>
        <ecNumber evidence="3">2.4.1.-</ecNumber>
    </submittedName>
</protein>
<feature type="domain" description="Glycosyltransferase 2-like" evidence="2">
    <location>
        <begin position="20"/>
        <end position="111"/>
    </location>
</feature>
<comment type="similarity">
    <text evidence="1">Belongs to the glycosyltransferase 2 family. WaaE/KdtX subfamily.</text>
</comment>
<comment type="caution">
    <text evidence="3">The sequence shown here is derived from an EMBL/GenBank/DDBJ whole genome shotgun (WGS) entry which is preliminary data.</text>
</comment>
<dbReference type="Proteomes" id="UP000550401">
    <property type="component" value="Unassembled WGS sequence"/>
</dbReference>
<evidence type="ECO:0000313" key="4">
    <source>
        <dbReference type="Proteomes" id="UP000550401"/>
    </source>
</evidence>
<dbReference type="InterPro" id="IPR029044">
    <property type="entry name" value="Nucleotide-diphossugar_trans"/>
</dbReference>
<sequence>MAAPTSVATPGPRPLPLAGVVITRNEADRIARCVRSLAEVCAEVWVLDSGSTDATAELARAAGAQVREQAWLGFAAQKNAAIALATQPWVILLDADEWLADGAAERLRALFAGEVERADVWELRRRTHYLGAVLHFGGWGNEKVKRLFRNDLRFKPGHVHEKMDVGGRRVRTSGVRMEHDTARSGAEYRAKLDRYARLFAEQAHAQGRRASPLAPGLHAAAYLLKTVLLRGGFLDGPGAWRYHAEHVRYVRAKYRYLRALGSAAAR</sequence>
<dbReference type="CDD" id="cd02511">
    <property type="entry name" value="Beta4Glucosyltransferase"/>
    <property type="match status" value="1"/>
</dbReference>
<keyword evidence="3" id="KW-0808">Transferase</keyword>
<dbReference type="AlphaFoldDB" id="A0A839F0X3"/>
<dbReference type="SUPFAM" id="SSF53448">
    <property type="entry name" value="Nucleotide-diphospho-sugar transferases"/>
    <property type="match status" value="1"/>
</dbReference>
<dbReference type="Gene3D" id="3.90.550.10">
    <property type="entry name" value="Spore Coat Polysaccharide Biosynthesis Protein SpsA, Chain A"/>
    <property type="match status" value="1"/>
</dbReference>
<name>A0A839F0X3_9GAMM</name>
<reference evidence="3 4" key="1">
    <citation type="submission" date="2020-07" db="EMBL/GenBank/DDBJ databases">
        <title>Genomic Encyclopedia of Type Strains, Phase IV (KMG-V): Genome sequencing to study the core and pangenomes of soil and plant-associated prokaryotes.</title>
        <authorList>
            <person name="Whitman W."/>
        </authorList>
    </citation>
    <scope>NUCLEOTIDE SEQUENCE [LARGE SCALE GENOMIC DNA]</scope>
    <source>
        <strain evidence="3 4">RH2WT43</strain>
    </source>
</reference>
<dbReference type="InterPro" id="IPR001173">
    <property type="entry name" value="Glyco_trans_2-like"/>
</dbReference>